<name>A6K2H2_RAT</name>
<dbReference type="EMBL" id="CH474014">
    <property type="protein sequence ID" value="EDL90558.1"/>
    <property type="molecule type" value="Genomic_DNA"/>
</dbReference>
<sequence>MVSDYRSSHQATFFVYAYKGRQISEFKDSPRQREFRPSARHGRNDNFRVGFDPTSLSSVLNRGRQISEFFCNVKKMCACCLLRIKG</sequence>
<dbReference type="Proteomes" id="UP000234681">
    <property type="component" value="Chromosome X"/>
</dbReference>
<reference evidence="1 2" key="1">
    <citation type="submission" date="2005-09" db="EMBL/GenBank/DDBJ databases">
        <authorList>
            <person name="Mural R.J."/>
            <person name="Li P.W."/>
            <person name="Adams M.D."/>
            <person name="Amanatides P.G."/>
            <person name="Baden-Tillson H."/>
            <person name="Barnstead M."/>
            <person name="Chin S.H."/>
            <person name="Dew I."/>
            <person name="Evans C.A."/>
            <person name="Ferriera S."/>
            <person name="Flanigan M."/>
            <person name="Fosler C."/>
            <person name="Glodek A."/>
            <person name="Gu Z."/>
            <person name="Holt R.A."/>
            <person name="Jennings D."/>
            <person name="Kraft C.L."/>
            <person name="Lu F."/>
            <person name="Nguyen T."/>
            <person name="Nusskern D.R."/>
            <person name="Pfannkoch C.M."/>
            <person name="Sitter C."/>
            <person name="Sutton G.G."/>
            <person name="Venter J.C."/>
            <person name="Wang Z."/>
            <person name="Woodage T."/>
            <person name="Zheng X.H."/>
            <person name="Zhong F."/>
        </authorList>
    </citation>
    <scope>NUCLEOTIDE SEQUENCE [LARGE SCALE GENOMIC DNA]</scope>
    <source>
        <strain>BN</strain>
        <strain evidence="2">Sprague-Dawley</strain>
    </source>
</reference>
<organism evidence="1 2">
    <name type="scientific">Rattus norvegicus</name>
    <name type="common">Rat</name>
    <dbReference type="NCBI Taxonomy" id="10116"/>
    <lineage>
        <taxon>Eukaryota</taxon>
        <taxon>Metazoa</taxon>
        <taxon>Chordata</taxon>
        <taxon>Craniata</taxon>
        <taxon>Vertebrata</taxon>
        <taxon>Euteleostomi</taxon>
        <taxon>Mammalia</taxon>
        <taxon>Eutheria</taxon>
        <taxon>Euarchontoglires</taxon>
        <taxon>Glires</taxon>
        <taxon>Rodentia</taxon>
        <taxon>Myomorpha</taxon>
        <taxon>Muroidea</taxon>
        <taxon>Muridae</taxon>
        <taxon>Murinae</taxon>
        <taxon>Rattus</taxon>
    </lineage>
</organism>
<dbReference type="AlphaFoldDB" id="A6K2H2"/>
<evidence type="ECO:0000313" key="2">
    <source>
        <dbReference type="Proteomes" id="UP000234681"/>
    </source>
</evidence>
<gene>
    <name evidence="1" type="ORF">rCG_63192</name>
</gene>
<proteinExistence type="predicted"/>
<evidence type="ECO:0000313" key="1">
    <source>
        <dbReference type="EMBL" id="EDL90558.1"/>
    </source>
</evidence>
<accession>A6K2H2</accession>
<protein>
    <submittedName>
        <fullName evidence="1">RCG63192</fullName>
    </submittedName>
</protein>